<feature type="non-terminal residue" evidence="6">
    <location>
        <position position="1"/>
    </location>
</feature>
<keyword evidence="3 5" id="KW-1133">Transmembrane helix</keyword>
<evidence type="ECO:0000256" key="5">
    <source>
        <dbReference type="SAM" id="Phobius"/>
    </source>
</evidence>
<dbReference type="PANTHER" id="PTHR23128:SF132">
    <property type="entry name" value="SERPENTINE RECEPTOR, CLASS E (EPSILON)-RELATED"/>
    <property type="match status" value="1"/>
</dbReference>
<dbReference type="GO" id="GO:0016020">
    <property type="term" value="C:membrane"/>
    <property type="evidence" value="ECO:0007669"/>
    <property type="project" value="UniProtKB-SubCell"/>
</dbReference>
<feature type="transmembrane region" description="Helical" evidence="5">
    <location>
        <begin position="158"/>
        <end position="180"/>
    </location>
</feature>
<evidence type="ECO:0000256" key="3">
    <source>
        <dbReference type="ARBA" id="ARBA00022989"/>
    </source>
</evidence>
<dbReference type="Pfam" id="PF10292">
    <property type="entry name" value="7TM_GPCR_Srab"/>
    <property type="match status" value="1"/>
</dbReference>
<dbReference type="AlphaFoldDB" id="A0AAV5TR42"/>
<keyword evidence="4 5" id="KW-0472">Membrane</keyword>
<feature type="transmembrane region" description="Helical" evidence="5">
    <location>
        <begin position="53"/>
        <end position="78"/>
    </location>
</feature>
<reference evidence="6" key="1">
    <citation type="submission" date="2023-10" db="EMBL/GenBank/DDBJ databases">
        <title>Genome assembly of Pristionchus species.</title>
        <authorList>
            <person name="Yoshida K."/>
            <person name="Sommer R.J."/>
        </authorList>
    </citation>
    <scope>NUCLEOTIDE SEQUENCE</scope>
    <source>
        <strain evidence="6">RS0144</strain>
    </source>
</reference>
<feature type="transmembrane region" description="Helical" evidence="5">
    <location>
        <begin position="107"/>
        <end position="127"/>
    </location>
</feature>
<proteinExistence type="predicted"/>
<dbReference type="EMBL" id="BTSX01000004">
    <property type="protein sequence ID" value="GMS96940.1"/>
    <property type="molecule type" value="Genomic_DNA"/>
</dbReference>
<evidence type="ECO:0000256" key="2">
    <source>
        <dbReference type="ARBA" id="ARBA00022692"/>
    </source>
</evidence>
<dbReference type="InterPro" id="IPR019408">
    <property type="entry name" value="7TM_GPCR_serpentine_rcpt_Srab"/>
</dbReference>
<name>A0AAV5TR42_9BILA</name>
<dbReference type="PANTHER" id="PTHR23128">
    <property type="entry name" value="SERPENTINE RECEPTOR, CLASS E (EPSILON)-RELATED"/>
    <property type="match status" value="1"/>
</dbReference>
<evidence type="ECO:0000313" key="7">
    <source>
        <dbReference type="Proteomes" id="UP001432027"/>
    </source>
</evidence>
<comment type="subcellular location">
    <subcellularLocation>
        <location evidence="1">Membrane</location>
        <topology evidence="1">Multi-pass membrane protein</topology>
    </subcellularLocation>
</comment>
<organism evidence="6 7">
    <name type="scientific">Pristionchus entomophagus</name>
    <dbReference type="NCBI Taxonomy" id="358040"/>
    <lineage>
        <taxon>Eukaryota</taxon>
        <taxon>Metazoa</taxon>
        <taxon>Ecdysozoa</taxon>
        <taxon>Nematoda</taxon>
        <taxon>Chromadorea</taxon>
        <taxon>Rhabditida</taxon>
        <taxon>Rhabditina</taxon>
        <taxon>Diplogasteromorpha</taxon>
        <taxon>Diplogasteroidea</taxon>
        <taxon>Neodiplogasteridae</taxon>
        <taxon>Pristionchus</taxon>
    </lineage>
</organism>
<evidence type="ECO:0000256" key="4">
    <source>
        <dbReference type="ARBA" id="ARBA00023136"/>
    </source>
</evidence>
<dbReference type="Proteomes" id="UP001432027">
    <property type="component" value="Unassembled WGS sequence"/>
</dbReference>
<feature type="transmembrane region" description="Helical" evidence="5">
    <location>
        <begin position="17"/>
        <end position="41"/>
    </location>
</feature>
<comment type="caution">
    <text evidence="6">The sequence shown here is derived from an EMBL/GenBank/DDBJ whole genome shotgun (WGS) entry which is preliminary data.</text>
</comment>
<keyword evidence="7" id="KW-1185">Reference proteome</keyword>
<sequence>LAFYGEARHIEPGWSSVLFYSLVLLEIMLLVYNVIFSSLVLNIIRKSSLFHHNLIHIAMFLFVHGYIHVTVRLTLILYQQNLISLEDANMYSVSHMVVYIASMLRNYQSVAVMQLFPATIAAALLVINSRRVKTILLSDRYELSTKYQLQENMKAFTFIKIIIVWGFLGTTASNLILIFADIFKTDGNIVLICGAAYEMFSMM</sequence>
<protein>
    <recommendedName>
        <fullName evidence="8">G protein-coupled receptor</fullName>
    </recommendedName>
</protein>
<accession>A0AAV5TR42</accession>
<keyword evidence="2 5" id="KW-0812">Transmembrane</keyword>
<evidence type="ECO:0008006" key="8">
    <source>
        <dbReference type="Google" id="ProtNLM"/>
    </source>
</evidence>
<evidence type="ECO:0000313" key="6">
    <source>
        <dbReference type="EMBL" id="GMS96940.1"/>
    </source>
</evidence>
<feature type="non-terminal residue" evidence="6">
    <location>
        <position position="203"/>
    </location>
</feature>
<gene>
    <name evidence="6" type="ORF">PENTCL1PPCAC_19115</name>
</gene>
<evidence type="ECO:0000256" key="1">
    <source>
        <dbReference type="ARBA" id="ARBA00004141"/>
    </source>
</evidence>